<evidence type="ECO:0000256" key="1">
    <source>
        <dbReference type="ARBA" id="ARBA00022679"/>
    </source>
</evidence>
<gene>
    <name evidence="2" type="ORF">FF100_20330</name>
</gene>
<dbReference type="Gene3D" id="3.40.50.2000">
    <property type="entry name" value="Glycogen Phosphorylase B"/>
    <property type="match status" value="1"/>
</dbReference>
<dbReference type="SUPFAM" id="SSF53756">
    <property type="entry name" value="UDP-Glycosyltransferase/glycogen phosphorylase"/>
    <property type="match status" value="1"/>
</dbReference>
<dbReference type="PANTHER" id="PTHR46401">
    <property type="entry name" value="GLYCOSYLTRANSFERASE WBBK-RELATED"/>
    <property type="match status" value="1"/>
</dbReference>
<dbReference type="AlphaFoldDB" id="A0A5C4LDV0"/>
<dbReference type="GO" id="GO:0009103">
    <property type="term" value="P:lipopolysaccharide biosynthetic process"/>
    <property type="evidence" value="ECO:0007669"/>
    <property type="project" value="TreeGrafter"/>
</dbReference>
<dbReference type="Proteomes" id="UP000305267">
    <property type="component" value="Unassembled WGS sequence"/>
</dbReference>
<organism evidence="2 3">
    <name type="scientific">Methylobacterium terricola</name>
    <dbReference type="NCBI Taxonomy" id="2583531"/>
    <lineage>
        <taxon>Bacteria</taxon>
        <taxon>Pseudomonadati</taxon>
        <taxon>Pseudomonadota</taxon>
        <taxon>Alphaproteobacteria</taxon>
        <taxon>Hyphomicrobiales</taxon>
        <taxon>Methylobacteriaceae</taxon>
        <taxon>Methylobacterium</taxon>
    </lineage>
</organism>
<accession>A0A5C4LDV0</accession>
<comment type="caution">
    <text evidence="2">The sequence shown here is derived from an EMBL/GenBank/DDBJ whole genome shotgun (WGS) entry which is preliminary data.</text>
</comment>
<name>A0A5C4LDV0_9HYPH</name>
<keyword evidence="3" id="KW-1185">Reference proteome</keyword>
<evidence type="ECO:0000313" key="3">
    <source>
        <dbReference type="Proteomes" id="UP000305267"/>
    </source>
</evidence>
<protein>
    <submittedName>
        <fullName evidence="2">Glycosyltransferase family 4 protein</fullName>
    </submittedName>
</protein>
<reference evidence="2 3" key="1">
    <citation type="submission" date="2019-06" db="EMBL/GenBank/DDBJ databases">
        <title>Genome of Methylobacterium sp. 17Sr1-39.</title>
        <authorList>
            <person name="Seo T."/>
        </authorList>
    </citation>
    <scope>NUCLEOTIDE SEQUENCE [LARGE SCALE GENOMIC DNA]</scope>
    <source>
        <strain evidence="2 3">17Sr1-39</strain>
    </source>
</reference>
<dbReference type="EMBL" id="VDDA01000009">
    <property type="protein sequence ID" value="TNC11464.1"/>
    <property type="molecule type" value="Genomic_DNA"/>
</dbReference>
<evidence type="ECO:0000313" key="2">
    <source>
        <dbReference type="EMBL" id="TNC11464.1"/>
    </source>
</evidence>
<proteinExistence type="predicted"/>
<dbReference type="PANTHER" id="PTHR46401:SF2">
    <property type="entry name" value="GLYCOSYLTRANSFERASE WBBK-RELATED"/>
    <property type="match status" value="1"/>
</dbReference>
<dbReference type="OrthoDB" id="5354021at2"/>
<sequence length="420" mass="48204">MSKLIVFTCFDTIVFFDEKTQKIAHASPDGAPLNLEVQQSGSSVNVSVMGAPSFDTRIVFEKCGGGNRFTIRFDGALLTALPNGSFSSDAGAVNSWEVFYLFDENRIRSRLFWHPDDARGGTELMLTRLKNHLGGKFDEIDICLNRPTSYSPDRPCVVWMHNEPQTQYEWCEDTDIVGRIAAFVFVSQWQREAFCKKFVLPLDKCHVIKNGIDQDYDVRAWPQVRPWRWRCAYISAPYRGLKVLLDAWSELAPDDAQLDVWSSMKLWGNRYNDGDAADLFSQMKELKNVTYNGIAPNSEIRRALKDMHFLLYPCTFDETSCLSVIEAMSSGCRVIAPARAALTETTAGFARLHGWSDNHNITKEMFKRALIEEFQSPWSENFDTCVHQQEYFHRMYDMKSQALEWSRLIDHVMNETRSDP</sequence>
<keyword evidence="1 2" id="KW-0808">Transferase</keyword>
<dbReference type="RefSeq" id="WP_139037548.1">
    <property type="nucleotide sequence ID" value="NZ_VDDA01000009.1"/>
</dbReference>
<dbReference type="GO" id="GO:0016757">
    <property type="term" value="F:glycosyltransferase activity"/>
    <property type="evidence" value="ECO:0007669"/>
    <property type="project" value="TreeGrafter"/>
</dbReference>
<dbReference type="Pfam" id="PF13692">
    <property type="entry name" value="Glyco_trans_1_4"/>
    <property type="match status" value="1"/>
</dbReference>